<dbReference type="Gene3D" id="2.170.150.70">
    <property type="match status" value="1"/>
</dbReference>
<evidence type="ECO:0000313" key="5">
    <source>
        <dbReference type="EMBL" id="MBB5693204.1"/>
    </source>
</evidence>
<keyword evidence="2" id="KW-0479">Metal-binding</keyword>
<dbReference type="RefSeq" id="WP_184514951.1">
    <property type="nucleotide sequence ID" value="NZ_JACIJD010000004.1"/>
</dbReference>
<keyword evidence="3" id="KW-0862">Zinc</keyword>
<gene>
    <name evidence="5" type="ORF">FHS87_001230</name>
</gene>
<dbReference type="InterPro" id="IPR052355">
    <property type="entry name" value="CENP-V-like"/>
</dbReference>
<organism evidence="5 6">
    <name type="scientific">Muricoccus pecuniae</name>
    <dbReference type="NCBI Taxonomy" id="693023"/>
    <lineage>
        <taxon>Bacteria</taxon>
        <taxon>Pseudomonadati</taxon>
        <taxon>Pseudomonadota</taxon>
        <taxon>Alphaproteobacteria</taxon>
        <taxon>Acetobacterales</taxon>
        <taxon>Roseomonadaceae</taxon>
        <taxon>Muricoccus</taxon>
    </lineage>
</organism>
<reference evidence="5 6" key="1">
    <citation type="submission" date="2020-08" db="EMBL/GenBank/DDBJ databases">
        <title>Genomic Encyclopedia of Type Strains, Phase IV (KMG-IV): sequencing the most valuable type-strain genomes for metagenomic binning, comparative biology and taxonomic classification.</title>
        <authorList>
            <person name="Goeker M."/>
        </authorList>
    </citation>
    <scope>NUCLEOTIDE SEQUENCE [LARGE SCALE GENOMIC DNA]</scope>
    <source>
        <strain evidence="5 6">DSM 25622</strain>
    </source>
</reference>
<dbReference type="EMBL" id="JACIJD010000004">
    <property type="protein sequence ID" value="MBB5693204.1"/>
    <property type="molecule type" value="Genomic_DNA"/>
</dbReference>
<dbReference type="SUPFAM" id="SSF51316">
    <property type="entry name" value="Mss4-like"/>
    <property type="match status" value="1"/>
</dbReference>
<comment type="similarity">
    <text evidence="1">Belongs to the Gfa family.</text>
</comment>
<evidence type="ECO:0000256" key="1">
    <source>
        <dbReference type="ARBA" id="ARBA00005495"/>
    </source>
</evidence>
<dbReference type="Proteomes" id="UP000580654">
    <property type="component" value="Unassembled WGS sequence"/>
</dbReference>
<evidence type="ECO:0000313" key="6">
    <source>
        <dbReference type="Proteomes" id="UP000580654"/>
    </source>
</evidence>
<protein>
    <recommendedName>
        <fullName evidence="4">CENP-V/GFA domain-containing protein</fullName>
    </recommendedName>
</protein>
<dbReference type="GO" id="GO:0016846">
    <property type="term" value="F:carbon-sulfur lyase activity"/>
    <property type="evidence" value="ECO:0007669"/>
    <property type="project" value="InterPro"/>
</dbReference>
<dbReference type="AlphaFoldDB" id="A0A840YH68"/>
<comment type="caution">
    <text evidence="5">The sequence shown here is derived from an EMBL/GenBank/DDBJ whole genome shotgun (WGS) entry which is preliminary data.</text>
</comment>
<evidence type="ECO:0000256" key="2">
    <source>
        <dbReference type="ARBA" id="ARBA00022723"/>
    </source>
</evidence>
<sequence>MEKPGEEPLKGSCHCGAVCFEVVLADGLRSARRCTCSICRMRGAVAVSAALDGVSILAGADKLATYGFNTRAAKHHFCSVCGIYTHHQRRSDPRQLGVNLACLEGSIPTALATDRVRPETDLDYAPAPCWMLISYPFTAIWSGRV</sequence>
<dbReference type="InterPro" id="IPR006913">
    <property type="entry name" value="CENP-V/GFA"/>
</dbReference>
<name>A0A840YH68_9PROT</name>
<proteinExistence type="inferred from homology"/>
<dbReference type="PANTHER" id="PTHR28620">
    <property type="entry name" value="CENTROMERE PROTEIN V"/>
    <property type="match status" value="1"/>
</dbReference>
<feature type="domain" description="CENP-V/GFA" evidence="4">
    <location>
        <begin position="9"/>
        <end position="125"/>
    </location>
</feature>
<dbReference type="InterPro" id="IPR011057">
    <property type="entry name" value="Mss4-like_sf"/>
</dbReference>
<dbReference type="PANTHER" id="PTHR28620:SF1">
    <property type="entry name" value="CENP-V_GFA DOMAIN-CONTAINING PROTEIN"/>
    <property type="match status" value="1"/>
</dbReference>
<accession>A0A840YH68</accession>
<evidence type="ECO:0000259" key="4">
    <source>
        <dbReference type="PROSITE" id="PS51891"/>
    </source>
</evidence>
<keyword evidence="6" id="KW-1185">Reference proteome</keyword>
<dbReference type="PROSITE" id="PS51891">
    <property type="entry name" value="CENP_V_GFA"/>
    <property type="match status" value="1"/>
</dbReference>
<dbReference type="Pfam" id="PF04828">
    <property type="entry name" value="GFA"/>
    <property type="match status" value="1"/>
</dbReference>
<evidence type="ECO:0000256" key="3">
    <source>
        <dbReference type="ARBA" id="ARBA00022833"/>
    </source>
</evidence>
<dbReference type="GO" id="GO:0046872">
    <property type="term" value="F:metal ion binding"/>
    <property type="evidence" value="ECO:0007669"/>
    <property type="project" value="UniProtKB-KW"/>
</dbReference>